<dbReference type="AlphaFoldDB" id="A0A428RXC5"/>
<feature type="transmembrane region" description="Helical" evidence="7">
    <location>
        <begin position="196"/>
        <end position="217"/>
    </location>
</feature>
<dbReference type="InterPro" id="IPR011701">
    <property type="entry name" value="MFS"/>
</dbReference>
<dbReference type="PANTHER" id="PTHR43791:SF7">
    <property type="entry name" value="MAJOR FACILITATOR SUPERFAMILY (MFS) PROFILE DOMAIN-CONTAINING PROTEIN"/>
    <property type="match status" value="1"/>
</dbReference>
<evidence type="ECO:0000256" key="3">
    <source>
        <dbReference type="ARBA" id="ARBA00022692"/>
    </source>
</evidence>
<keyword evidence="5 7" id="KW-0472">Membrane</keyword>
<dbReference type="EMBL" id="NKCK01000426">
    <property type="protein sequence ID" value="RSL82192.1"/>
    <property type="molecule type" value="Genomic_DNA"/>
</dbReference>
<keyword evidence="4 7" id="KW-1133">Transmembrane helix</keyword>
<keyword evidence="9" id="KW-1185">Reference proteome</keyword>
<feature type="transmembrane region" description="Helical" evidence="7">
    <location>
        <begin position="166"/>
        <end position="187"/>
    </location>
</feature>
<comment type="caution">
    <text evidence="8">The sequence shown here is derived from an EMBL/GenBank/DDBJ whole genome shotgun (WGS) entry which is preliminary data.</text>
</comment>
<feature type="transmembrane region" description="Helical" evidence="7">
    <location>
        <begin position="229"/>
        <end position="252"/>
    </location>
</feature>
<dbReference type="GO" id="GO:0022857">
    <property type="term" value="F:transmembrane transporter activity"/>
    <property type="evidence" value="ECO:0007669"/>
    <property type="project" value="InterPro"/>
</dbReference>
<sequence length="480" mass="54245">MTQPSSPDPKGHQSTKEMDNIEAGIDNLANNDVAEGKVQDIILDTINAADGQYTEADYKRVLWKIDLVLLPLMWLCYGTQQADKTSISTQATFGMREDTGLVGQQFSWLSTIFYIMYLVGEAPGNYLMQRFSLNKTLFICMFCWGVVVLCIGFTHNFAQLMALRALQGLFECTISPAFLLITASFYVSREHTMRSIIWGTSNSGMDILTQLVMYGIGKAAKASPSSFGPWRYISIFLGSWTMVMSFCSLLVLGTPNEVRWLSNEEKRIAAARVTYFFFFTVIVNSLPNGGTTAFGNLVYVSFGFTNLETLVKGTIPQNIVTIAWFLFVGFLTLKMPNLRFILMVVSTIPAFVGMLALGLLPKDGMLWTRWGLYLMTVTGRLPGLFDLDLAPVQRGRQNQETFQAKWAPRYVPSMIICGVMYALECVLFILWRFYYIVQNRRRAKLVEEMGLTPEESAHQGQINGEMDVTDWENIHFKYSM</sequence>
<evidence type="ECO:0000256" key="7">
    <source>
        <dbReference type="SAM" id="Phobius"/>
    </source>
</evidence>
<keyword evidence="6" id="KW-0325">Glycoprotein</keyword>
<protein>
    <recommendedName>
        <fullName evidence="10">Major facilitator superfamily transporter</fullName>
    </recommendedName>
</protein>
<evidence type="ECO:0008006" key="10">
    <source>
        <dbReference type="Google" id="ProtNLM"/>
    </source>
</evidence>
<gene>
    <name evidence="8" type="ORF">CEP52_017026</name>
</gene>
<dbReference type="Pfam" id="PF07690">
    <property type="entry name" value="MFS_1"/>
    <property type="match status" value="1"/>
</dbReference>
<feature type="transmembrane region" description="Helical" evidence="7">
    <location>
        <begin position="273"/>
        <end position="295"/>
    </location>
</feature>
<dbReference type="Proteomes" id="UP000287144">
    <property type="component" value="Unassembled WGS sequence"/>
</dbReference>
<name>A0A428RXC5_9HYPO</name>
<reference evidence="8 9" key="1">
    <citation type="submission" date="2017-06" db="EMBL/GenBank/DDBJ databases">
        <title>Comparative genomic analysis of Ambrosia Fusariam Clade fungi.</title>
        <authorList>
            <person name="Stajich J.E."/>
            <person name="Carrillo J."/>
            <person name="Kijimoto T."/>
            <person name="Eskalen A."/>
            <person name="O'Donnell K."/>
            <person name="Kasson M."/>
        </authorList>
    </citation>
    <scope>NUCLEOTIDE SEQUENCE [LARGE SCALE GENOMIC DNA]</scope>
    <source>
        <strain evidence="8 9">NRRL62579</strain>
    </source>
</reference>
<feature type="transmembrane region" description="Helical" evidence="7">
    <location>
        <begin position="340"/>
        <end position="360"/>
    </location>
</feature>
<evidence type="ECO:0000256" key="5">
    <source>
        <dbReference type="ARBA" id="ARBA00023136"/>
    </source>
</evidence>
<dbReference type="InterPro" id="IPR036259">
    <property type="entry name" value="MFS_trans_sf"/>
</dbReference>
<dbReference type="PANTHER" id="PTHR43791">
    <property type="entry name" value="PERMEASE-RELATED"/>
    <property type="match status" value="1"/>
</dbReference>
<dbReference type="SUPFAM" id="SSF103473">
    <property type="entry name" value="MFS general substrate transporter"/>
    <property type="match status" value="1"/>
</dbReference>
<evidence type="ECO:0000313" key="8">
    <source>
        <dbReference type="EMBL" id="RSL82192.1"/>
    </source>
</evidence>
<keyword evidence="2" id="KW-0813">Transport</keyword>
<feature type="transmembrane region" description="Helical" evidence="7">
    <location>
        <begin position="315"/>
        <end position="333"/>
    </location>
</feature>
<evidence type="ECO:0000256" key="2">
    <source>
        <dbReference type="ARBA" id="ARBA00022448"/>
    </source>
</evidence>
<evidence type="ECO:0000256" key="6">
    <source>
        <dbReference type="ARBA" id="ARBA00023180"/>
    </source>
</evidence>
<organism evidence="8 9">
    <name type="scientific">Fusarium oligoseptatum</name>
    <dbReference type="NCBI Taxonomy" id="2604345"/>
    <lineage>
        <taxon>Eukaryota</taxon>
        <taxon>Fungi</taxon>
        <taxon>Dikarya</taxon>
        <taxon>Ascomycota</taxon>
        <taxon>Pezizomycotina</taxon>
        <taxon>Sordariomycetes</taxon>
        <taxon>Hypocreomycetidae</taxon>
        <taxon>Hypocreales</taxon>
        <taxon>Nectriaceae</taxon>
        <taxon>Fusarium</taxon>
        <taxon>Fusarium solani species complex</taxon>
    </lineage>
</organism>
<proteinExistence type="predicted"/>
<accession>A0A428RXC5</accession>
<feature type="transmembrane region" description="Helical" evidence="7">
    <location>
        <begin position="410"/>
        <end position="434"/>
    </location>
</feature>
<comment type="subcellular location">
    <subcellularLocation>
        <location evidence="1">Membrane</location>
        <topology evidence="1">Multi-pass membrane protein</topology>
    </subcellularLocation>
</comment>
<keyword evidence="3 7" id="KW-0812">Transmembrane</keyword>
<evidence type="ECO:0000313" key="9">
    <source>
        <dbReference type="Proteomes" id="UP000287144"/>
    </source>
</evidence>
<feature type="transmembrane region" description="Helical" evidence="7">
    <location>
        <begin position="136"/>
        <end position="154"/>
    </location>
</feature>
<dbReference type="GO" id="GO:0016020">
    <property type="term" value="C:membrane"/>
    <property type="evidence" value="ECO:0007669"/>
    <property type="project" value="UniProtKB-SubCell"/>
</dbReference>
<evidence type="ECO:0000256" key="1">
    <source>
        <dbReference type="ARBA" id="ARBA00004141"/>
    </source>
</evidence>
<dbReference type="Gene3D" id="1.20.1250.20">
    <property type="entry name" value="MFS general substrate transporter like domains"/>
    <property type="match status" value="1"/>
</dbReference>
<evidence type="ECO:0000256" key="4">
    <source>
        <dbReference type="ARBA" id="ARBA00022989"/>
    </source>
</evidence>